<dbReference type="Gene3D" id="3.20.20.370">
    <property type="entry name" value="Glycoside hydrolase/deacetylase"/>
    <property type="match status" value="1"/>
</dbReference>
<sequence>MTNRDSDERSPPCPACGSSQISPLEIAEHKRCGAVKPLEEFRVESGYECPDCHLDCSTDSLSSVGRGSLVSCADCGKRYDSDVASDDVRDRETSFSRDSLPSFGNGNTRTGDRLTLPVGGRVFRKALTVFLMLFIISSAVVTAVGTAPLLEDQAESSGDWKQYQSVVIFRNDDIQPYYRRAEMEAVDEVFVEEGVPVTQGVIPRNDNESLDPNQQLCQYLRDRATAHPDLFEFALHGYTHEELTSFHSGSEFGGLAYEKQHHRISEGTRTLESCIGERPRTFIPPLDTYDNNTVRALVEANYTVVSGGGWFTNQYYGETRPFETNGLLHVPNSQSFVKNWSTNEFYSERAIERRFDRAYQNQSLYMQMLHYPTFTDESKLETLRGVIEHMKSKEGVRFMTVGSFAEKYQSGELKRVDDGWLVWEESDSSTTTLSDRVDGWMHEIGEKVSSTVRVTEPDVRLLKQEVN</sequence>
<protein>
    <submittedName>
        <fullName evidence="2">Polysaccharide deacetylase</fullName>
    </submittedName>
</protein>
<keyword evidence="1" id="KW-1133">Transmembrane helix</keyword>
<organism evidence="2 3">
    <name type="scientific">Halogranum rubrum</name>
    <dbReference type="NCBI Taxonomy" id="553466"/>
    <lineage>
        <taxon>Archaea</taxon>
        <taxon>Methanobacteriati</taxon>
        <taxon>Methanobacteriota</taxon>
        <taxon>Stenosarchaea group</taxon>
        <taxon>Halobacteria</taxon>
        <taxon>Halobacteriales</taxon>
        <taxon>Haloferacaceae</taxon>
    </lineage>
</organism>
<keyword evidence="1" id="KW-0812">Transmembrane</keyword>
<dbReference type="SUPFAM" id="SSF88713">
    <property type="entry name" value="Glycoside hydrolase/deacetylase"/>
    <property type="match status" value="1"/>
</dbReference>
<dbReference type="Proteomes" id="UP000199607">
    <property type="component" value="Unassembled WGS sequence"/>
</dbReference>
<dbReference type="AlphaFoldDB" id="A0A1I4I5B4"/>
<dbReference type="InterPro" id="IPR018763">
    <property type="entry name" value="DUF2334"/>
</dbReference>
<evidence type="ECO:0000313" key="2">
    <source>
        <dbReference type="EMBL" id="SFL49658.1"/>
    </source>
</evidence>
<dbReference type="Pfam" id="PF10096">
    <property type="entry name" value="DUF2334"/>
    <property type="match status" value="1"/>
</dbReference>
<evidence type="ECO:0000313" key="3">
    <source>
        <dbReference type="Proteomes" id="UP000199607"/>
    </source>
</evidence>
<name>A0A1I4I5B4_9EURY</name>
<feature type="transmembrane region" description="Helical" evidence="1">
    <location>
        <begin position="129"/>
        <end position="150"/>
    </location>
</feature>
<dbReference type="STRING" id="553466.SAMN04487950_3986"/>
<accession>A0A1I4I5B4</accession>
<proteinExistence type="predicted"/>
<evidence type="ECO:0000256" key="1">
    <source>
        <dbReference type="SAM" id="Phobius"/>
    </source>
</evidence>
<dbReference type="EMBL" id="FOTC01000007">
    <property type="protein sequence ID" value="SFL49658.1"/>
    <property type="molecule type" value="Genomic_DNA"/>
</dbReference>
<dbReference type="GO" id="GO:0005975">
    <property type="term" value="P:carbohydrate metabolic process"/>
    <property type="evidence" value="ECO:0007669"/>
    <property type="project" value="InterPro"/>
</dbReference>
<keyword evidence="3" id="KW-1185">Reference proteome</keyword>
<dbReference type="InterPro" id="IPR011330">
    <property type="entry name" value="Glyco_hydro/deAcase_b/a-brl"/>
</dbReference>
<reference evidence="3" key="1">
    <citation type="submission" date="2016-10" db="EMBL/GenBank/DDBJ databases">
        <authorList>
            <person name="Varghese N."/>
            <person name="Submissions S."/>
        </authorList>
    </citation>
    <scope>NUCLEOTIDE SEQUENCE [LARGE SCALE GENOMIC DNA]</scope>
    <source>
        <strain evidence="3">CGMCC 1.7738</strain>
    </source>
</reference>
<keyword evidence="1" id="KW-0472">Membrane</keyword>
<gene>
    <name evidence="2" type="ORF">SAMN04487950_3986</name>
</gene>